<dbReference type="Proteomes" id="UP001153332">
    <property type="component" value="Unassembled WGS sequence"/>
</dbReference>
<organism evidence="1 2">
    <name type="scientific">Lasiodiplodia mahajangana</name>
    <dbReference type="NCBI Taxonomy" id="1108764"/>
    <lineage>
        <taxon>Eukaryota</taxon>
        <taxon>Fungi</taxon>
        <taxon>Dikarya</taxon>
        <taxon>Ascomycota</taxon>
        <taxon>Pezizomycotina</taxon>
        <taxon>Dothideomycetes</taxon>
        <taxon>Dothideomycetes incertae sedis</taxon>
        <taxon>Botryosphaeriales</taxon>
        <taxon>Botryosphaeriaceae</taxon>
        <taxon>Lasiodiplodia</taxon>
    </lineage>
</organism>
<dbReference type="EMBL" id="JAPUUL010002687">
    <property type="protein sequence ID" value="KAJ8124904.1"/>
    <property type="molecule type" value="Genomic_DNA"/>
</dbReference>
<reference evidence="1" key="1">
    <citation type="submission" date="2022-12" db="EMBL/GenBank/DDBJ databases">
        <title>Genome Sequence of Lasiodiplodia mahajangana.</title>
        <authorList>
            <person name="Buettner E."/>
        </authorList>
    </citation>
    <scope>NUCLEOTIDE SEQUENCE</scope>
    <source>
        <strain evidence="1">VT137</strain>
    </source>
</reference>
<name>A0ACC2JBV5_9PEZI</name>
<evidence type="ECO:0000313" key="1">
    <source>
        <dbReference type="EMBL" id="KAJ8124904.1"/>
    </source>
</evidence>
<keyword evidence="2" id="KW-1185">Reference proteome</keyword>
<accession>A0ACC2JBV5</accession>
<comment type="caution">
    <text evidence="1">The sequence shown here is derived from an EMBL/GenBank/DDBJ whole genome shotgun (WGS) entry which is preliminary data.</text>
</comment>
<gene>
    <name evidence="1" type="ORF">O1611_g8737</name>
</gene>
<evidence type="ECO:0000313" key="2">
    <source>
        <dbReference type="Proteomes" id="UP001153332"/>
    </source>
</evidence>
<sequence>MRFVDTTTFKFHEVSDLEIHRLGGGYCILSHRWGDDEISYADVLSIDTIVKAKAGFGKFEGACAMAKELGYDLIWIDTCCINKVDAAELSEAINSMYRWYSESSVCIAYLQDAFSATDVKLSEWFARGWTLQELIAPEIVKFYGRNWDFLGDKKSLSREIVSRTGIPADVLSKQKHPQACSVAQRMPWAARRKTKRVEDRAYSLMGLFDVNMPMIYGERDRAFLRLQEHIIAKSSDESIFVWDLDILEDSVRDAKQVRSGLLAPSPACFARSGDVISLDRSKGFHINQFGLSISLRTMPQPELGTFQALLNAARTGKSGQCAIFLVELPERDLYARRSTYSGQSTLLTENTTSSWKDYTIPLELKELPPRLYPGFWLRKLAFHDPHIISYDVLRRIELRSKDRIRLPDHEFGTAGIIRLTLHKGNQPAGFGWIKLGFDPESRPVCFLTFPKQDGNNDHNSRQISNEDIEMMVNPSDSQNERLKHTIFDDGWTNIGPQELSALPINSYDSRKVGGNPDHGFDFMFKAPLFDISISVTRVPDMNHAVAGRRDEVWAVDLVAGTPPVEHSVKDEARCCC</sequence>
<proteinExistence type="predicted"/>
<protein>
    <submittedName>
        <fullName evidence="1">Uncharacterized protein</fullName>
    </submittedName>
</protein>